<sequence>MSKRVNPFYIKDFRGHRSWCLAVSQCLSYDCSSFRLLVTVTVTGKSNHYKPLYIKDSSYFGYSVTPFFDSLSIYIYLFIYLFKYI</sequence>
<protein>
    <submittedName>
        <fullName evidence="2">Uncharacterized protein</fullName>
    </submittedName>
</protein>
<keyword evidence="1" id="KW-1133">Transmembrane helix</keyword>
<evidence type="ECO:0000313" key="3">
    <source>
        <dbReference type="Proteomes" id="UP000221309"/>
    </source>
</evidence>
<organism evidence="2 3">
    <name type="scientific">Streptococcus phage P7633</name>
    <dbReference type="NCBI Taxonomy" id="1971435"/>
    <lineage>
        <taxon>Viruses</taxon>
        <taxon>Duplodnaviria</taxon>
        <taxon>Heunggongvirae</taxon>
        <taxon>Uroviricota</taxon>
        <taxon>Caudoviricetes</taxon>
        <taxon>Aliceevansviridae</taxon>
        <taxon>Moineauvirus</taxon>
        <taxon>Moineauvirus P7633</taxon>
    </lineage>
</organism>
<proteinExistence type="predicted"/>
<evidence type="ECO:0000256" key="1">
    <source>
        <dbReference type="SAM" id="Phobius"/>
    </source>
</evidence>
<feature type="transmembrane region" description="Helical" evidence="1">
    <location>
        <begin position="59"/>
        <end position="82"/>
    </location>
</feature>
<accession>A0A286QS55</accession>
<gene>
    <name evidence="2" type="ORF">P7633_36</name>
</gene>
<name>A0A286QS55_9CAUD</name>
<dbReference type="Proteomes" id="UP000221309">
    <property type="component" value="Segment"/>
</dbReference>
<keyword evidence="3" id="KW-1185">Reference proteome</keyword>
<keyword evidence="1" id="KW-0472">Membrane</keyword>
<evidence type="ECO:0000313" key="2">
    <source>
        <dbReference type="EMBL" id="ARU14174.1"/>
    </source>
</evidence>
<dbReference type="EMBL" id="KY705276">
    <property type="protein sequence ID" value="ARU14174.1"/>
    <property type="molecule type" value="Genomic_DNA"/>
</dbReference>
<reference evidence="2 3" key="1">
    <citation type="journal article" date="2017" name="Front. Microbiol.">
        <title>Global Survey and Genome Exploration of Bacteriophages Infecting the Lactic Acid Bacterium Streptococcus thermophilus.</title>
        <authorList>
            <person name="McDonnell B."/>
            <person name="Mahony J."/>
            <person name="Hanemaaijer L."/>
            <person name="Neve H."/>
            <person name="Noben J.-P."/>
            <person name="Lugli G.A."/>
            <person name="Ventura M."/>
            <person name="Kouwen T.R."/>
            <person name="van Sinderen D."/>
        </authorList>
    </citation>
    <scope>NUCLEOTIDE SEQUENCE [LARGE SCALE GENOMIC DNA]</scope>
</reference>
<keyword evidence="1" id="KW-0812">Transmembrane</keyword>